<dbReference type="Pfam" id="PF25601">
    <property type="entry name" value="AAA_lid_14"/>
    <property type="match status" value="1"/>
</dbReference>
<sequence length="470" mass="50013">MAWFTVSGSRTGESAVQDVAAGLRDRGLHEGRPVSAGEPGVVLVAGDPARAEDVVHAAASGGRVLVALGAGARADPWRLLECGAEDVVPLSSEDDADHLLARLERWAAVDAIVESDAVRSVALGSAHRWKAVLREVVEMARFTTSSMLLTGETGTGKEVVARLVHDLDPRPRRRELVLLDCTTIVPSLSGSEFFGHEKGAFTGASGARSGAFGMADHGTLFLDEVGELPAELQAALLRVVQEGTYKPVGGSQWQHTSFRLLAATNRDLRAESDAGRFRRDLYFRLAAVTVRLPPLRERREDVVPLFHHFLSQARPGQQPLALDPAVVDLLQRRPYPGNVRDLSQLAVRVGTRHVGDGPVSPGDISPDDRPGLSDGAGAPTQEAVAGGRDPDTWDERLEQAIRLSLRAGIGIKQLKSLVPEIATDIAMAETDGPAAAARMLGISRRALDYRTAGGAAEPDQAARPDAASNS</sequence>
<dbReference type="eggNOG" id="COG3829">
    <property type="taxonomic scope" value="Bacteria"/>
</dbReference>
<dbReference type="InterPro" id="IPR003593">
    <property type="entry name" value="AAA+_ATPase"/>
</dbReference>
<dbReference type="KEGG" id="mmar:MODMU_2496"/>
<evidence type="ECO:0000256" key="1">
    <source>
        <dbReference type="ARBA" id="ARBA00022741"/>
    </source>
</evidence>
<dbReference type="PROSITE" id="PS50045">
    <property type="entry name" value="SIGMA54_INTERACT_4"/>
    <property type="match status" value="1"/>
</dbReference>
<dbReference type="InterPro" id="IPR025662">
    <property type="entry name" value="Sigma_54_int_dom_ATP-bd_1"/>
</dbReference>
<evidence type="ECO:0000313" key="5">
    <source>
        <dbReference type="EMBL" id="CCH87925.1"/>
    </source>
</evidence>
<keyword evidence="6" id="KW-1185">Reference proteome</keyword>
<evidence type="ECO:0000259" key="4">
    <source>
        <dbReference type="PROSITE" id="PS50045"/>
    </source>
</evidence>
<dbReference type="Gene3D" id="3.40.50.300">
    <property type="entry name" value="P-loop containing nucleotide triphosphate hydrolases"/>
    <property type="match status" value="1"/>
</dbReference>
<feature type="region of interest" description="Disordered" evidence="3">
    <location>
        <begin position="451"/>
        <end position="470"/>
    </location>
</feature>
<dbReference type="Pfam" id="PF00158">
    <property type="entry name" value="Sigma54_activat"/>
    <property type="match status" value="1"/>
</dbReference>
<dbReference type="Proteomes" id="UP000006461">
    <property type="component" value="Chromosome"/>
</dbReference>
<dbReference type="InterPro" id="IPR027417">
    <property type="entry name" value="P-loop_NTPase"/>
</dbReference>
<dbReference type="GO" id="GO:0005524">
    <property type="term" value="F:ATP binding"/>
    <property type="evidence" value="ECO:0007669"/>
    <property type="project" value="UniProtKB-KW"/>
</dbReference>
<dbReference type="PATRIC" id="fig|477641.3.peg.2374"/>
<dbReference type="SMART" id="SM00382">
    <property type="entry name" value="AAA"/>
    <property type="match status" value="1"/>
</dbReference>
<dbReference type="CDD" id="cd00009">
    <property type="entry name" value="AAA"/>
    <property type="match status" value="1"/>
</dbReference>
<keyword evidence="1" id="KW-0547">Nucleotide-binding</keyword>
<reference evidence="5 6" key="1">
    <citation type="journal article" date="2012" name="J. Bacteriol.">
        <title>Genome Sequence of Radiation-Resistant Modestobacter marinus Strain BC501, a Representative Actinobacterium That Thrives on Calcareous Stone Surfaces.</title>
        <authorList>
            <person name="Normand P."/>
            <person name="Gury J."/>
            <person name="Pujic P."/>
            <person name="Chouaia B."/>
            <person name="Crotti E."/>
            <person name="Brusetti L."/>
            <person name="Daffonchio D."/>
            <person name="Vacherie B."/>
            <person name="Barbe V."/>
            <person name="Medigue C."/>
            <person name="Calteau A."/>
            <person name="Ghodhbane-Gtari F."/>
            <person name="Essoussi I."/>
            <person name="Nouioui I."/>
            <person name="Abbassi-Ghozzi I."/>
            <person name="Gtari M."/>
        </authorList>
    </citation>
    <scope>NUCLEOTIDE SEQUENCE [LARGE SCALE GENOMIC DNA]</scope>
    <source>
        <strain evidence="6">BC 501</strain>
    </source>
</reference>
<dbReference type="GO" id="GO:0006355">
    <property type="term" value="P:regulation of DNA-templated transcription"/>
    <property type="evidence" value="ECO:0007669"/>
    <property type="project" value="InterPro"/>
</dbReference>
<dbReference type="AlphaFoldDB" id="I4EX12"/>
<proteinExistence type="predicted"/>
<gene>
    <name evidence="5" type="ordered locus">MODMU_2496</name>
</gene>
<dbReference type="SUPFAM" id="SSF52540">
    <property type="entry name" value="P-loop containing nucleoside triphosphate hydrolases"/>
    <property type="match status" value="1"/>
</dbReference>
<dbReference type="OrthoDB" id="5496274at2"/>
<dbReference type="FunFam" id="3.40.50.300:FF:000006">
    <property type="entry name" value="DNA-binding transcriptional regulator NtrC"/>
    <property type="match status" value="1"/>
</dbReference>
<accession>I4EX12</accession>
<dbReference type="Gene3D" id="1.10.8.60">
    <property type="match status" value="1"/>
</dbReference>
<evidence type="ECO:0000256" key="3">
    <source>
        <dbReference type="SAM" id="MobiDB-lite"/>
    </source>
</evidence>
<dbReference type="PROSITE" id="PS00675">
    <property type="entry name" value="SIGMA54_INTERACT_1"/>
    <property type="match status" value="1"/>
</dbReference>
<feature type="domain" description="Sigma-54 factor interaction" evidence="4">
    <location>
        <begin position="122"/>
        <end position="351"/>
    </location>
</feature>
<dbReference type="EMBL" id="FO203431">
    <property type="protein sequence ID" value="CCH87925.1"/>
    <property type="molecule type" value="Genomic_DNA"/>
</dbReference>
<protein>
    <submittedName>
        <fullName evidence="5">Sigma 54 interacting domain protein</fullName>
    </submittedName>
</protein>
<name>I4EX12_MODI5</name>
<keyword evidence="2" id="KW-0067">ATP-binding</keyword>
<dbReference type="InterPro" id="IPR002078">
    <property type="entry name" value="Sigma_54_int"/>
</dbReference>
<organism evidence="5 6">
    <name type="scientific">Modestobacter italicus (strain DSM 44449 / CECT 9708 / BC 501)</name>
    <dbReference type="NCBI Taxonomy" id="2732864"/>
    <lineage>
        <taxon>Bacteria</taxon>
        <taxon>Bacillati</taxon>
        <taxon>Actinomycetota</taxon>
        <taxon>Actinomycetes</taxon>
        <taxon>Geodermatophilales</taxon>
        <taxon>Geodermatophilaceae</taxon>
        <taxon>Modestobacter</taxon>
    </lineage>
</organism>
<dbReference type="STRING" id="477641.MODMU_2496"/>
<dbReference type="InterPro" id="IPR058031">
    <property type="entry name" value="AAA_lid_NorR"/>
</dbReference>
<feature type="region of interest" description="Disordered" evidence="3">
    <location>
        <begin position="352"/>
        <end position="391"/>
    </location>
</feature>
<evidence type="ECO:0000256" key="2">
    <source>
        <dbReference type="ARBA" id="ARBA00022840"/>
    </source>
</evidence>
<dbReference type="HOGENOM" id="CLU_000445_0_7_11"/>
<evidence type="ECO:0000313" key="6">
    <source>
        <dbReference type="Proteomes" id="UP000006461"/>
    </source>
</evidence>
<dbReference type="PANTHER" id="PTHR32071">
    <property type="entry name" value="TRANSCRIPTIONAL REGULATORY PROTEIN"/>
    <property type="match status" value="1"/>
</dbReference>